<organism evidence="3">
    <name type="scientific">Helicotheca tamesis</name>
    <dbReference type="NCBI Taxonomy" id="374047"/>
    <lineage>
        <taxon>Eukaryota</taxon>
        <taxon>Sar</taxon>
        <taxon>Stramenopiles</taxon>
        <taxon>Ochrophyta</taxon>
        <taxon>Bacillariophyta</taxon>
        <taxon>Mediophyceae</taxon>
        <taxon>Lithodesmiophycidae</taxon>
        <taxon>Lithodesmiales</taxon>
        <taxon>Lithodesmiaceae</taxon>
        <taxon>Helicotheca</taxon>
    </lineage>
</organism>
<gene>
    <name evidence="3" type="ORF">HTAM1171_LOCUS8223</name>
</gene>
<protein>
    <submittedName>
        <fullName evidence="3">Uncharacterized protein</fullName>
    </submittedName>
</protein>
<name>A0A7S2MUR9_9STRA</name>
<feature type="region of interest" description="Disordered" evidence="1">
    <location>
        <begin position="97"/>
        <end position="128"/>
    </location>
</feature>
<feature type="transmembrane region" description="Helical" evidence="2">
    <location>
        <begin position="68"/>
        <end position="89"/>
    </location>
</feature>
<evidence type="ECO:0000256" key="2">
    <source>
        <dbReference type="SAM" id="Phobius"/>
    </source>
</evidence>
<sequence>MTVAFTSDYPSTTADQLMQITAQVIKTDIDVLATLPEVARTCYLDPPENLAPLATSSSSTDEKEERSAFLFLMGFYGAATVGLVFLFVYKGASNNRRQRNNEHNIGGKEQVADTTMEASEYGDLKIPT</sequence>
<dbReference type="AlphaFoldDB" id="A0A7S2MUR9"/>
<accession>A0A7S2MUR9</accession>
<dbReference type="EMBL" id="HBGV01013494">
    <property type="protein sequence ID" value="CAD9503177.1"/>
    <property type="molecule type" value="Transcribed_RNA"/>
</dbReference>
<reference evidence="3" key="1">
    <citation type="submission" date="2021-01" db="EMBL/GenBank/DDBJ databases">
        <authorList>
            <person name="Corre E."/>
            <person name="Pelletier E."/>
            <person name="Niang G."/>
            <person name="Scheremetjew M."/>
            <person name="Finn R."/>
            <person name="Kale V."/>
            <person name="Holt S."/>
            <person name="Cochrane G."/>
            <person name="Meng A."/>
            <person name="Brown T."/>
            <person name="Cohen L."/>
        </authorList>
    </citation>
    <scope>NUCLEOTIDE SEQUENCE</scope>
    <source>
        <strain evidence="3">CCMP826</strain>
    </source>
</reference>
<proteinExistence type="predicted"/>
<keyword evidence="2" id="KW-1133">Transmembrane helix</keyword>
<evidence type="ECO:0000313" key="3">
    <source>
        <dbReference type="EMBL" id="CAD9503177.1"/>
    </source>
</evidence>
<keyword evidence="2" id="KW-0472">Membrane</keyword>
<keyword evidence="2" id="KW-0812">Transmembrane</keyword>
<evidence type="ECO:0000256" key="1">
    <source>
        <dbReference type="SAM" id="MobiDB-lite"/>
    </source>
</evidence>